<evidence type="ECO:0000256" key="1">
    <source>
        <dbReference type="SAM" id="MobiDB-lite"/>
    </source>
</evidence>
<dbReference type="EMBL" id="FOSL01000001">
    <property type="protein sequence ID" value="SFJ91634.1"/>
    <property type="molecule type" value="Genomic_DNA"/>
</dbReference>
<reference evidence="3 4" key="1">
    <citation type="submission" date="2016-10" db="EMBL/GenBank/DDBJ databases">
        <authorList>
            <person name="Varghese N."/>
            <person name="Submissions S."/>
        </authorList>
    </citation>
    <scope>NUCLEOTIDE SEQUENCE [LARGE SCALE GENOMIC DNA]</scope>
    <source>
        <strain evidence="3 4">DSM 21822</strain>
    </source>
</reference>
<name>A0A1I3V810_9HYPH</name>
<feature type="region of interest" description="Disordered" evidence="1">
    <location>
        <begin position="53"/>
        <end position="126"/>
    </location>
</feature>
<keyword evidence="2" id="KW-1133">Transmembrane helix</keyword>
<evidence type="ECO:0000313" key="3">
    <source>
        <dbReference type="EMBL" id="SFJ91634.1"/>
    </source>
</evidence>
<feature type="transmembrane region" description="Helical" evidence="2">
    <location>
        <begin position="297"/>
        <end position="315"/>
    </location>
</feature>
<protein>
    <submittedName>
        <fullName evidence="3">Uncharacterized protein</fullName>
    </submittedName>
</protein>
<evidence type="ECO:0000256" key="2">
    <source>
        <dbReference type="SAM" id="Phobius"/>
    </source>
</evidence>
<keyword evidence="2" id="KW-0812">Transmembrane</keyword>
<sequence>MRRDIVGTLTFFLVLLLPLAAVVYFDFPDIIPKPAMNAGADAVDVAEQPLQLGRPPAVPLDEFGTEVAGLPPLGAPSPSPPEEAAEAPRPKPQKLFPKSQPLSPDTSGDEVAELPRPSPDHKSAPTVGEVDKFLAVFGDQLRNLPEGRVVLLAPKTMQVNDKREVEARVGYEVPIDVLKKGASSGEEAGEGRLRVSVEMAAVLTGPGFAIEPVTPAQQSVAKGFPTVWKWNVAAKESGSQELEATLFAILPDSAGVRLRIDSYVQTITVNVREETWNETFGAFGGAVESVGNGLDQLKGILVTLFGAGITVFGWLKLRRRKQRAPSPRARYRSKPAAQQLRQG</sequence>
<keyword evidence="4" id="KW-1185">Reference proteome</keyword>
<organism evidence="3 4">
    <name type="scientific">Neomesorhizobium albiziae</name>
    <dbReference type="NCBI Taxonomy" id="335020"/>
    <lineage>
        <taxon>Bacteria</taxon>
        <taxon>Pseudomonadati</taxon>
        <taxon>Pseudomonadota</taxon>
        <taxon>Alphaproteobacteria</taxon>
        <taxon>Hyphomicrobiales</taxon>
        <taxon>Phyllobacteriaceae</taxon>
        <taxon>Neomesorhizobium</taxon>
    </lineage>
</organism>
<dbReference type="Proteomes" id="UP000323300">
    <property type="component" value="Unassembled WGS sequence"/>
</dbReference>
<accession>A0A1I3V810</accession>
<feature type="region of interest" description="Disordered" evidence="1">
    <location>
        <begin position="324"/>
        <end position="343"/>
    </location>
</feature>
<evidence type="ECO:0000313" key="4">
    <source>
        <dbReference type="Proteomes" id="UP000323300"/>
    </source>
</evidence>
<gene>
    <name evidence="3" type="ORF">SAMN04488498_101280</name>
</gene>
<keyword evidence="2" id="KW-0472">Membrane</keyword>
<dbReference type="AlphaFoldDB" id="A0A1I3V810"/>
<proteinExistence type="predicted"/>
<feature type="compositionally biased region" description="Basic residues" evidence="1">
    <location>
        <begin position="324"/>
        <end position="333"/>
    </location>
</feature>